<keyword evidence="2" id="KW-1185">Reference proteome</keyword>
<gene>
    <name evidence="1" type="ORF">RM445_29335</name>
</gene>
<sequence length="206" mass="23229">MTDDLQVAAPQSELERAAQYFKQWTILGPTGDVTSSNRYMLKNSRIRRFLQYEKQGTFGGINLGWTDDAEPATGRRVTQWQFVRQSGRTAPITYGELVAIRWKDDYIFHAHRDVGINLKWSDNPVFEWCLLGGKPGSPVRTGAWLSIFNTMSEKTGEPLIFFDRTVGGDIGWPSSRTWGQTLREMGTSLAKDVVIAYLTKGSSAKK</sequence>
<name>A0ABU2NI11_9PSEU</name>
<dbReference type="Proteomes" id="UP001183202">
    <property type="component" value="Unassembled WGS sequence"/>
</dbReference>
<reference evidence="2" key="1">
    <citation type="submission" date="2023-07" db="EMBL/GenBank/DDBJ databases">
        <title>30 novel species of actinomycetes from the DSMZ collection.</title>
        <authorList>
            <person name="Nouioui I."/>
        </authorList>
    </citation>
    <scope>NUCLEOTIDE SEQUENCE [LARGE SCALE GENOMIC DNA]</scope>
    <source>
        <strain evidence="2">DSM 45834</strain>
    </source>
</reference>
<evidence type="ECO:0000313" key="1">
    <source>
        <dbReference type="EMBL" id="MDT0353602.1"/>
    </source>
</evidence>
<evidence type="ECO:0000313" key="2">
    <source>
        <dbReference type="Proteomes" id="UP001183202"/>
    </source>
</evidence>
<protein>
    <submittedName>
        <fullName evidence="1">Uncharacterized protein</fullName>
    </submittedName>
</protein>
<accession>A0ABU2NI11</accession>
<comment type="caution">
    <text evidence="1">The sequence shown here is derived from an EMBL/GenBank/DDBJ whole genome shotgun (WGS) entry which is preliminary data.</text>
</comment>
<organism evidence="1 2">
    <name type="scientific">Pseudonocardia charpentierae</name>
    <dbReference type="NCBI Taxonomy" id="3075545"/>
    <lineage>
        <taxon>Bacteria</taxon>
        <taxon>Bacillati</taxon>
        <taxon>Actinomycetota</taxon>
        <taxon>Actinomycetes</taxon>
        <taxon>Pseudonocardiales</taxon>
        <taxon>Pseudonocardiaceae</taxon>
        <taxon>Pseudonocardia</taxon>
    </lineage>
</organism>
<dbReference type="EMBL" id="JAVREJ010000037">
    <property type="protein sequence ID" value="MDT0353602.1"/>
    <property type="molecule type" value="Genomic_DNA"/>
</dbReference>
<dbReference type="RefSeq" id="WP_311560115.1">
    <property type="nucleotide sequence ID" value="NZ_JAVREJ010000037.1"/>
</dbReference>
<proteinExistence type="predicted"/>